<dbReference type="Proteomes" id="UP000052979">
    <property type="component" value="Unassembled WGS sequence"/>
</dbReference>
<dbReference type="KEGG" id="rtc:APU90_03445"/>
<dbReference type="RefSeq" id="WP_027692528.1">
    <property type="nucleotide sequence ID" value="NZ_CP010848.1"/>
</dbReference>
<organism evidence="2 4">
    <name type="scientific">Rathayibacter toxicus</name>
    <dbReference type="NCBI Taxonomy" id="145458"/>
    <lineage>
        <taxon>Bacteria</taxon>
        <taxon>Bacillati</taxon>
        <taxon>Actinomycetota</taxon>
        <taxon>Actinomycetes</taxon>
        <taxon>Micrococcales</taxon>
        <taxon>Microbacteriaceae</taxon>
        <taxon>Rathayibacter</taxon>
    </lineage>
</organism>
<feature type="transmembrane region" description="Helical" evidence="1">
    <location>
        <begin position="130"/>
        <end position="151"/>
    </location>
</feature>
<dbReference type="GeneID" id="93667759"/>
<name>A0A0C5BDZ3_9MICO</name>
<dbReference type="EMBL" id="LBFI01000024">
    <property type="protein sequence ID" value="KKM46228.1"/>
    <property type="molecule type" value="Genomic_DNA"/>
</dbReference>
<dbReference type="PANTHER" id="PTHR41282">
    <property type="entry name" value="CONSERVED TRANSMEMBRANE PROTEIN-RELATED"/>
    <property type="match status" value="1"/>
</dbReference>
<dbReference type="AlphaFoldDB" id="A0A0C5BDZ3"/>
<dbReference type="Pfam" id="PF12811">
    <property type="entry name" value="BaxI_1"/>
    <property type="match status" value="1"/>
</dbReference>
<dbReference type="InterPro" id="IPR010539">
    <property type="entry name" value="BaxI_1-like"/>
</dbReference>
<keyword evidence="1" id="KW-0812">Transmembrane</keyword>
<protein>
    <submittedName>
        <fullName evidence="2">Membrane protein</fullName>
    </submittedName>
</protein>
<dbReference type="PANTHER" id="PTHR41282:SF1">
    <property type="entry name" value="CONSERVED TRANSMEMBRANE PROTEIN-RELATED"/>
    <property type="match status" value="1"/>
</dbReference>
<feature type="transmembrane region" description="Helical" evidence="1">
    <location>
        <begin position="105"/>
        <end position="124"/>
    </location>
</feature>
<dbReference type="EMBL" id="PSWU01000004">
    <property type="protein sequence ID" value="PPI16349.1"/>
    <property type="molecule type" value="Genomic_DNA"/>
</dbReference>
<accession>A0A0C5BDZ3</accession>
<reference evidence="3 5" key="2">
    <citation type="submission" date="2018-02" db="EMBL/GenBank/DDBJ databases">
        <title>Bacteriophage NCPPB3778 and a type I-E CRISPR drive the evolution of the US Biological Select Agent, Rathayibacter toxicus.</title>
        <authorList>
            <person name="Davis E.W.II."/>
            <person name="Tabima J.F."/>
            <person name="Weisberg A.J."/>
            <person name="Lopes L.D."/>
            <person name="Wiseman M.S."/>
            <person name="Wiseman M.S."/>
            <person name="Pupko T."/>
            <person name="Belcher M.S."/>
            <person name="Sechler A.J."/>
            <person name="Tancos M.A."/>
            <person name="Schroeder B.K."/>
            <person name="Murray T.D."/>
            <person name="Luster D.G."/>
            <person name="Schneider W.L."/>
            <person name="Rogers E."/>
            <person name="Andreote F.D."/>
            <person name="Grunwald N.J."/>
            <person name="Putnam M.L."/>
            <person name="Chang J.H."/>
        </authorList>
    </citation>
    <scope>NUCLEOTIDE SEQUENCE [LARGE SCALE GENOMIC DNA]</scope>
    <source>
        <strain evidence="3 5">FH99</strain>
    </source>
</reference>
<keyword evidence="1" id="KW-0472">Membrane</keyword>
<dbReference type="KEGG" id="rtx:TI83_03025"/>
<reference evidence="2 4" key="1">
    <citation type="submission" date="2015-04" db="EMBL/GenBank/DDBJ databases">
        <title>Draft genome sequence of Rathayibacter toxicus strain FH-142 (AKA 70134 or CS 32), a Western Australian isolate.</title>
        <authorList>
            <consortium name="Consortium for Microbial Forensics and Genomics (microFORGE)"/>
            <person name="Knight B.M."/>
            <person name="Roberts D.P."/>
            <person name="Lin D."/>
            <person name="Hari K."/>
            <person name="Fletcher J."/>
            <person name="Melcher U."/>
            <person name="Blagden T."/>
            <person name="Luster D.G."/>
            <person name="Sechler A.J."/>
            <person name="Schneider W.L."/>
            <person name="Winegar R.A."/>
        </authorList>
    </citation>
    <scope>NUCLEOTIDE SEQUENCE [LARGE SCALE GENOMIC DNA]</scope>
    <source>
        <strain evidence="2 4">FH142</strain>
    </source>
</reference>
<evidence type="ECO:0000313" key="2">
    <source>
        <dbReference type="EMBL" id="KKM46228.1"/>
    </source>
</evidence>
<keyword evidence="4" id="KW-1185">Reference proteome</keyword>
<evidence type="ECO:0000313" key="3">
    <source>
        <dbReference type="EMBL" id="PPI16349.1"/>
    </source>
</evidence>
<feature type="transmembrane region" description="Helical" evidence="1">
    <location>
        <begin position="196"/>
        <end position="219"/>
    </location>
</feature>
<evidence type="ECO:0000256" key="1">
    <source>
        <dbReference type="SAM" id="Phobius"/>
    </source>
</evidence>
<dbReference type="OrthoDB" id="116480at2"/>
<sequence>MASNNPAFGRPEFSNRGYAGRVQDVPDISADTLNQMYSRPAASSFETDRMSIEDTLAKTALTFVLLLAGAAVGWFVPALMLPAILVALALGVVNAFKKVPSPALILGYAATEGIAVGAISHFYNNRYEGAVFQALLATAVVIGVTLTLFLNGKVRTSPKLNKIFFVGIISYMVFSLVNLGLGLFGVGNGFGLRTGVLGIVIGLIAVALATYSLVMDFEFIQQGVRNGAPRVYGWVGAYGVLVTVVWMYLELLRLIAIFRN</sequence>
<dbReference type="eggNOG" id="COG4760">
    <property type="taxonomic scope" value="Bacteria"/>
</dbReference>
<feature type="transmembrane region" description="Helical" evidence="1">
    <location>
        <begin position="60"/>
        <end position="93"/>
    </location>
</feature>
<feature type="transmembrane region" description="Helical" evidence="1">
    <location>
        <begin position="163"/>
        <end position="184"/>
    </location>
</feature>
<dbReference type="Proteomes" id="UP000237966">
    <property type="component" value="Unassembled WGS sequence"/>
</dbReference>
<gene>
    <name evidence="3" type="ORF">C5C51_02805</name>
    <name evidence="2" type="ORF">VT73_04050</name>
</gene>
<dbReference type="STRING" id="145458.APU90_03445"/>
<dbReference type="PATRIC" id="fig|145458.7.peg.712"/>
<evidence type="ECO:0000313" key="4">
    <source>
        <dbReference type="Proteomes" id="UP000052979"/>
    </source>
</evidence>
<feature type="transmembrane region" description="Helical" evidence="1">
    <location>
        <begin position="231"/>
        <end position="249"/>
    </location>
</feature>
<keyword evidence="1" id="KW-1133">Transmembrane helix</keyword>
<comment type="caution">
    <text evidence="2">The sequence shown here is derived from an EMBL/GenBank/DDBJ whole genome shotgun (WGS) entry which is preliminary data.</text>
</comment>
<proteinExistence type="predicted"/>
<evidence type="ECO:0000313" key="5">
    <source>
        <dbReference type="Proteomes" id="UP000237966"/>
    </source>
</evidence>